<accession>A0A0W0YVE5</accession>
<gene>
    <name evidence="2" type="ORF">Lsha_1574</name>
</gene>
<sequence length="284" mass="32750">MSVHHHPDLRRPERVFLREGSPESGMVPILGDPSRKKTRSGRRRSGTTLAKASNLHTTEYIMENKMKFKSILKVLEKKGDLEELCDNLKWLLVKASQKYSVETVGHFSSPVTMFKSSYRHGDVVITKSLQVPHRISDYLKILDDSTTDPKKRLITLFDVLSSDSKMLHTNIRDRIWDDIQSTLDKPMPEQSGIFARSLNTLFSASIRLPHSIAVGIKDECVGSRDHIDKELRMIYEILTADTADKFIKKYEQCNARFPDVKYSYSLWDPRIERMHRISEISKSL</sequence>
<reference evidence="2 3" key="1">
    <citation type="submission" date="2015-11" db="EMBL/GenBank/DDBJ databases">
        <title>Genomic analysis of 38 Legionella species identifies large and diverse effector repertoires.</title>
        <authorList>
            <person name="Burstein D."/>
            <person name="Amaro F."/>
            <person name="Zusman T."/>
            <person name="Lifshitz Z."/>
            <person name="Cohen O."/>
            <person name="Gilbert J.A."/>
            <person name="Pupko T."/>
            <person name="Shuman H.A."/>
            <person name="Segal G."/>
        </authorList>
    </citation>
    <scope>NUCLEOTIDE SEQUENCE [LARGE SCALE GENOMIC DNA]</scope>
    <source>
        <strain evidence="2 3">ATCC 49655</strain>
    </source>
</reference>
<dbReference type="AlphaFoldDB" id="A0A0W0YVE5"/>
<organism evidence="2 3">
    <name type="scientific">Legionella shakespearei DSM 23087</name>
    <dbReference type="NCBI Taxonomy" id="1122169"/>
    <lineage>
        <taxon>Bacteria</taxon>
        <taxon>Pseudomonadati</taxon>
        <taxon>Pseudomonadota</taxon>
        <taxon>Gammaproteobacteria</taxon>
        <taxon>Legionellales</taxon>
        <taxon>Legionellaceae</taxon>
        <taxon>Legionella</taxon>
    </lineage>
</organism>
<dbReference type="PATRIC" id="fig|1122169.6.peg.1814"/>
<proteinExistence type="predicted"/>
<feature type="region of interest" description="Disordered" evidence="1">
    <location>
        <begin position="22"/>
        <end position="48"/>
    </location>
</feature>
<dbReference type="Proteomes" id="UP000054600">
    <property type="component" value="Unassembled WGS sequence"/>
</dbReference>
<feature type="compositionally biased region" description="Basic residues" evidence="1">
    <location>
        <begin position="36"/>
        <end position="45"/>
    </location>
</feature>
<evidence type="ECO:0000313" key="2">
    <source>
        <dbReference type="EMBL" id="KTD60857.1"/>
    </source>
</evidence>
<comment type="caution">
    <text evidence="2">The sequence shown here is derived from an EMBL/GenBank/DDBJ whole genome shotgun (WGS) entry which is preliminary data.</text>
</comment>
<dbReference type="STRING" id="1122169.Lsha_1574"/>
<name>A0A0W0YVE5_9GAMM</name>
<keyword evidence="3" id="KW-1185">Reference proteome</keyword>
<protein>
    <submittedName>
        <fullName evidence="2">Uncharacterized protein</fullName>
    </submittedName>
</protein>
<dbReference type="EMBL" id="LNYW01000043">
    <property type="protein sequence ID" value="KTD60857.1"/>
    <property type="molecule type" value="Genomic_DNA"/>
</dbReference>
<evidence type="ECO:0000313" key="3">
    <source>
        <dbReference type="Proteomes" id="UP000054600"/>
    </source>
</evidence>
<evidence type="ECO:0000256" key="1">
    <source>
        <dbReference type="SAM" id="MobiDB-lite"/>
    </source>
</evidence>